<proteinExistence type="predicted"/>
<sequence length="144" mass="16273">MRSHSSFQTRPREGVVFQVIPIAIVSRFAKEIKSRVSGRPDIVVGQGSRSCVVALCDYSNASTGVVCNMFIYMTRHMPCGTHVSCWRGQPFLLMTCHTSATRHGRLFWIWADDWTFRPVMDVWATFPGPGPAPILRVGLIWLFN</sequence>
<dbReference type="Proteomes" id="UP001454036">
    <property type="component" value="Unassembled WGS sequence"/>
</dbReference>
<protein>
    <submittedName>
        <fullName evidence="1">Uncharacterized protein</fullName>
    </submittedName>
</protein>
<accession>A0AAV3P3J0</accession>
<reference evidence="1 2" key="1">
    <citation type="submission" date="2024-01" db="EMBL/GenBank/DDBJ databases">
        <title>The complete chloroplast genome sequence of Lithospermum erythrorhizon: insights into the phylogenetic relationship among Boraginaceae species and the maternal lineages of purple gromwells.</title>
        <authorList>
            <person name="Okada T."/>
            <person name="Watanabe K."/>
        </authorList>
    </citation>
    <scope>NUCLEOTIDE SEQUENCE [LARGE SCALE GENOMIC DNA]</scope>
</reference>
<comment type="caution">
    <text evidence="1">The sequence shown here is derived from an EMBL/GenBank/DDBJ whole genome shotgun (WGS) entry which is preliminary data.</text>
</comment>
<name>A0AAV3P3J0_LITER</name>
<dbReference type="AlphaFoldDB" id="A0AAV3P3J0"/>
<evidence type="ECO:0000313" key="1">
    <source>
        <dbReference type="EMBL" id="GAA0146145.1"/>
    </source>
</evidence>
<gene>
    <name evidence="1" type="ORF">LIER_06169</name>
</gene>
<evidence type="ECO:0000313" key="2">
    <source>
        <dbReference type="Proteomes" id="UP001454036"/>
    </source>
</evidence>
<organism evidence="1 2">
    <name type="scientific">Lithospermum erythrorhizon</name>
    <name type="common">Purple gromwell</name>
    <name type="synonym">Lithospermum officinale var. erythrorhizon</name>
    <dbReference type="NCBI Taxonomy" id="34254"/>
    <lineage>
        <taxon>Eukaryota</taxon>
        <taxon>Viridiplantae</taxon>
        <taxon>Streptophyta</taxon>
        <taxon>Embryophyta</taxon>
        <taxon>Tracheophyta</taxon>
        <taxon>Spermatophyta</taxon>
        <taxon>Magnoliopsida</taxon>
        <taxon>eudicotyledons</taxon>
        <taxon>Gunneridae</taxon>
        <taxon>Pentapetalae</taxon>
        <taxon>asterids</taxon>
        <taxon>lamiids</taxon>
        <taxon>Boraginales</taxon>
        <taxon>Boraginaceae</taxon>
        <taxon>Boraginoideae</taxon>
        <taxon>Lithospermeae</taxon>
        <taxon>Lithospermum</taxon>
    </lineage>
</organism>
<keyword evidence="2" id="KW-1185">Reference proteome</keyword>
<dbReference type="EMBL" id="BAABME010000883">
    <property type="protein sequence ID" value="GAA0146145.1"/>
    <property type="molecule type" value="Genomic_DNA"/>
</dbReference>